<keyword evidence="6 8" id="KW-1133">Transmembrane helix</keyword>
<dbReference type="GO" id="GO:0033214">
    <property type="term" value="P:siderophore-iron import into cell"/>
    <property type="evidence" value="ECO:0007669"/>
    <property type="project" value="TreeGrafter"/>
</dbReference>
<reference evidence="9" key="1">
    <citation type="journal article" date="2014" name="Genome Announc.">
        <title>Draft Genome Sequences of Three Alkaliphilic Bacillus Strains, Bacillus wakoensis JCM 9140T, Bacillus akibai JCM 9157T, and Bacillus hemicellulosilyticus JCM 9152T.</title>
        <authorList>
            <person name="Yuki M."/>
            <person name="Oshima K."/>
            <person name="Suda W."/>
            <person name="Oshida Y."/>
            <person name="Kitamura K."/>
            <person name="Iida T."/>
            <person name="Hattori M."/>
            <person name="Ohkuma M."/>
        </authorList>
    </citation>
    <scope>NUCLEOTIDE SEQUENCE [LARGE SCALE GENOMIC DNA]</scope>
    <source>
        <strain evidence="9">JCM 9152</strain>
    </source>
</reference>
<evidence type="ECO:0000256" key="7">
    <source>
        <dbReference type="ARBA" id="ARBA00023136"/>
    </source>
</evidence>
<keyword evidence="7 8" id="KW-0472">Membrane</keyword>
<keyword evidence="4" id="KW-1003">Cell membrane</keyword>
<dbReference type="InterPro" id="IPR000522">
    <property type="entry name" value="ABC_transptr_permease_BtuC"/>
</dbReference>
<dbReference type="STRING" id="1236971.JCM9152_146"/>
<gene>
    <name evidence="9" type="ORF">JCM9152_146</name>
</gene>
<feature type="transmembrane region" description="Helical" evidence="8">
    <location>
        <begin position="136"/>
        <end position="156"/>
    </location>
</feature>
<evidence type="ECO:0000256" key="8">
    <source>
        <dbReference type="SAM" id="Phobius"/>
    </source>
</evidence>
<proteinExistence type="inferred from homology"/>
<evidence type="ECO:0000256" key="6">
    <source>
        <dbReference type="ARBA" id="ARBA00022989"/>
    </source>
</evidence>
<name>W4QA04_9BACI</name>
<dbReference type="GO" id="GO:0005886">
    <property type="term" value="C:plasma membrane"/>
    <property type="evidence" value="ECO:0007669"/>
    <property type="project" value="UniProtKB-SubCell"/>
</dbReference>
<feature type="transmembrane region" description="Helical" evidence="8">
    <location>
        <begin position="82"/>
        <end position="99"/>
    </location>
</feature>
<keyword evidence="10" id="KW-1185">Reference proteome</keyword>
<dbReference type="GO" id="GO:0022857">
    <property type="term" value="F:transmembrane transporter activity"/>
    <property type="evidence" value="ECO:0007669"/>
    <property type="project" value="InterPro"/>
</dbReference>
<evidence type="ECO:0000256" key="3">
    <source>
        <dbReference type="ARBA" id="ARBA00022448"/>
    </source>
</evidence>
<evidence type="ECO:0000313" key="9">
    <source>
        <dbReference type="EMBL" id="GAE28812.1"/>
    </source>
</evidence>
<keyword evidence="3" id="KW-0813">Transport</keyword>
<dbReference type="SUPFAM" id="SSF81345">
    <property type="entry name" value="ABC transporter involved in vitamin B12 uptake, BtuC"/>
    <property type="match status" value="1"/>
</dbReference>
<dbReference type="PANTHER" id="PTHR30472:SF58">
    <property type="entry name" value="IRON(3+)-HYDROXAMATE IMPORT SYSTEM PERMEASE PROTEIN FHUB"/>
    <property type="match status" value="1"/>
</dbReference>
<dbReference type="Gene3D" id="1.10.3470.10">
    <property type="entry name" value="ABC transporter involved in vitamin B12 uptake, BtuC"/>
    <property type="match status" value="1"/>
</dbReference>
<evidence type="ECO:0000256" key="4">
    <source>
        <dbReference type="ARBA" id="ARBA00022475"/>
    </source>
</evidence>
<evidence type="ECO:0000313" key="10">
    <source>
        <dbReference type="Proteomes" id="UP000018895"/>
    </source>
</evidence>
<dbReference type="Proteomes" id="UP000018895">
    <property type="component" value="Unassembled WGS sequence"/>
</dbReference>
<dbReference type="EMBL" id="BAUU01000001">
    <property type="protein sequence ID" value="GAE28812.1"/>
    <property type="molecule type" value="Genomic_DNA"/>
</dbReference>
<evidence type="ECO:0000256" key="5">
    <source>
        <dbReference type="ARBA" id="ARBA00022692"/>
    </source>
</evidence>
<keyword evidence="5 8" id="KW-0812">Transmembrane</keyword>
<protein>
    <submittedName>
        <fullName evidence="9">ABC-type Fe3+-siderophore transport system</fullName>
    </submittedName>
</protein>
<evidence type="ECO:0000256" key="2">
    <source>
        <dbReference type="ARBA" id="ARBA00007935"/>
    </source>
</evidence>
<accession>W4QA04</accession>
<comment type="subcellular location">
    <subcellularLocation>
        <location evidence="1">Cell membrane</location>
        <topology evidence="1">Multi-pass membrane protein</topology>
    </subcellularLocation>
</comment>
<evidence type="ECO:0000256" key="1">
    <source>
        <dbReference type="ARBA" id="ARBA00004651"/>
    </source>
</evidence>
<organism evidence="9 10">
    <name type="scientific">Halalkalibacter hemicellulosilyticusJCM 9152</name>
    <dbReference type="NCBI Taxonomy" id="1236971"/>
    <lineage>
        <taxon>Bacteria</taxon>
        <taxon>Bacillati</taxon>
        <taxon>Bacillota</taxon>
        <taxon>Bacilli</taxon>
        <taxon>Bacillales</taxon>
        <taxon>Bacillaceae</taxon>
        <taxon>Halalkalibacter</taxon>
    </lineage>
</organism>
<sequence>MEIKDRKSELSPSEEVKNLKTRPVFAVCILIVGAIALVFGIAVSISFGAASIDLKTVWTGVFQFNPDLTEHQIIQELRLPRAIAAGLVGAFLAVSGAIMQGMTRNPLASPSIMGVTAGSAFMIAIAFAFFPATSYLGLMIWSFIGAVGGWACFYNWKPLKKWANTC</sequence>
<feature type="transmembrane region" description="Helical" evidence="8">
    <location>
        <begin position="111"/>
        <end position="130"/>
    </location>
</feature>
<dbReference type="AlphaFoldDB" id="W4QA04"/>
<feature type="transmembrane region" description="Helical" evidence="8">
    <location>
        <begin position="24"/>
        <end position="49"/>
    </location>
</feature>
<dbReference type="InterPro" id="IPR037294">
    <property type="entry name" value="ABC_BtuC-like"/>
</dbReference>
<comment type="similarity">
    <text evidence="2">Belongs to the binding-protein-dependent transport system permease family. FecCD subfamily.</text>
</comment>
<comment type="caution">
    <text evidence="9">The sequence shown here is derived from an EMBL/GenBank/DDBJ whole genome shotgun (WGS) entry which is preliminary data.</text>
</comment>
<dbReference type="PANTHER" id="PTHR30472">
    <property type="entry name" value="FERRIC ENTEROBACTIN TRANSPORT SYSTEM PERMEASE PROTEIN"/>
    <property type="match status" value="1"/>
</dbReference>
<dbReference type="Pfam" id="PF01032">
    <property type="entry name" value="FecCD"/>
    <property type="match status" value="1"/>
</dbReference>